<sequence length="1026" mass="111471">MPGRVAGSHRGARPNTGGSAVTDLPRPDFSILGPVQVRGKGGPVRLSGKSRALLGTLLLHLNTPISRDRLISALWDEPPSSAVANLQTYVSQLRRALSGIASLHTQGSGYLLPLEPDRLDLLVFDDAVQRARREAGNGDLAAADRWFGRALSLWRGRPAEDAPLGSTMTARLAELEEKLAQARADWIDVRLALGDHDRLTGELRGVVAAHPLRERAGAQLMLALYRAGRRAEALDVYRGARSVLVAELGIEPGPELTELHAAILRDDPSLNRPAVREPVRWTPVCQLPPDIGDFVGRDRELESLGAVMSGDSSGAPVIATVHGTPGVGKSTLAVHLAHRLRPRFPDGQLFLRLAGASPTPRDPGDLLAELLRALHVDGASIPESCDERAALYRSRLADRAVLLLLDDAADEEQVRPLLPGTPHSAVLITSRTRLMLEGATAVSLEPPPGTHARELLARMAGRSRLDHDPEAAQAILAACGRLPLAIRIAGARLAARPSWPLRDLAARLEDTRKRLDELALGQLSVRANFAVGYAALPPAAQRAFRLLGLAGFESAAEWAVAALLGEPAGHADAAIEALVMAGLLMPRETDAAGQPRYGMHDLLRVYARDRAEVEESEQQRHAALSGLVAECLARTRAAVRDLPRPFAPPPPYAPAQREVGYEWLAAERRNLVATVALAVELSCTADAAQLAYHLTSYLAAHHYYDDVVSVQRAVMTLGDPDEVMRARLILANTDVDLGRFHTALAEFEALHRHFTRTGDRHAATYAMTGRGVCRHVLSDHQAALTDLTAAVRLFQELGDDGGALHALLDLSAVHEEVGRYDDAIEVCHRGLELTSGGRNRLDRSRLLRGLGIACYEKGRVEEAVRYYEESLRLTRELDYDGGEPKTLRRLAEAYGALGRYAEATRVLEQCLKEFERSGNALGEALTTYAFGELCHRQGRIREALCHFTRSGELIGRLGASLWRARVLREIGRAHADLGDRDAASAAWTEALELFTSLGSAEAVQVRELLENSPKYQPNPLYRHLGV</sequence>
<dbReference type="PROSITE" id="PS50005">
    <property type="entry name" value="TPR"/>
    <property type="match status" value="1"/>
</dbReference>
<dbReference type="Pfam" id="PF00486">
    <property type="entry name" value="Trans_reg_C"/>
    <property type="match status" value="1"/>
</dbReference>
<dbReference type="GO" id="GO:0000160">
    <property type="term" value="P:phosphorelay signal transduction system"/>
    <property type="evidence" value="ECO:0007669"/>
    <property type="project" value="InterPro"/>
</dbReference>
<dbReference type="GO" id="GO:0003677">
    <property type="term" value="F:DNA binding"/>
    <property type="evidence" value="ECO:0007669"/>
    <property type="project" value="UniProtKB-UniRule"/>
</dbReference>
<dbReference type="Proteomes" id="UP000249304">
    <property type="component" value="Unassembled WGS sequence"/>
</dbReference>
<evidence type="ECO:0000256" key="1">
    <source>
        <dbReference type="ARBA" id="ARBA00005820"/>
    </source>
</evidence>
<feature type="domain" description="OmpR/PhoB-type" evidence="8">
    <location>
        <begin position="19"/>
        <end position="114"/>
    </location>
</feature>
<dbReference type="SMART" id="SM00028">
    <property type="entry name" value="TPR"/>
    <property type="match status" value="5"/>
</dbReference>
<dbReference type="InterPro" id="IPR051677">
    <property type="entry name" value="AfsR-DnrI-RedD_regulator"/>
</dbReference>
<dbReference type="PRINTS" id="PR00364">
    <property type="entry name" value="DISEASERSIST"/>
</dbReference>
<dbReference type="PROSITE" id="PS51755">
    <property type="entry name" value="OMPR_PHOB"/>
    <property type="match status" value="1"/>
</dbReference>
<dbReference type="Gene3D" id="1.10.10.10">
    <property type="entry name" value="Winged helix-like DNA-binding domain superfamily/Winged helix DNA-binding domain"/>
    <property type="match status" value="1"/>
</dbReference>
<dbReference type="InterPro" id="IPR036388">
    <property type="entry name" value="WH-like_DNA-bd_sf"/>
</dbReference>
<dbReference type="EMBL" id="POUD01000077">
    <property type="protein sequence ID" value="PZG16852.1"/>
    <property type="molecule type" value="Genomic_DNA"/>
</dbReference>
<proteinExistence type="inferred from homology"/>
<evidence type="ECO:0000313" key="9">
    <source>
        <dbReference type="EMBL" id="PZG16852.1"/>
    </source>
</evidence>
<dbReference type="InterPro" id="IPR019734">
    <property type="entry name" value="TPR_rpt"/>
</dbReference>
<organism evidence="9 10">
    <name type="scientific">Nonomuraea aridisoli</name>
    <dbReference type="NCBI Taxonomy" id="2070368"/>
    <lineage>
        <taxon>Bacteria</taxon>
        <taxon>Bacillati</taxon>
        <taxon>Actinomycetota</taxon>
        <taxon>Actinomycetes</taxon>
        <taxon>Streptosporangiales</taxon>
        <taxon>Streptosporangiaceae</taxon>
        <taxon>Nonomuraea</taxon>
    </lineage>
</organism>
<evidence type="ECO:0000256" key="4">
    <source>
        <dbReference type="ARBA" id="ARBA00023163"/>
    </source>
</evidence>
<keyword evidence="5" id="KW-0802">TPR repeat</keyword>
<dbReference type="SUPFAM" id="SSF52540">
    <property type="entry name" value="P-loop containing nucleoside triphosphate hydrolases"/>
    <property type="match status" value="1"/>
</dbReference>
<feature type="repeat" description="TPR" evidence="5">
    <location>
        <begin position="844"/>
        <end position="877"/>
    </location>
</feature>
<protein>
    <submittedName>
        <fullName evidence="9">Transcriptional regulator</fullName>
    </submittedName>
</protein>
<dbReference type="CDD" id="cd15831">
    <property type="entry name" value="BTAD"/>
    <property type="match status" value="1"/>
</dbReference>
<dbReference type="GO" id="GO:0006355">
    <property type="term" value="P:regulation of DNA-templated transcription"/>
    <property type="evidence" value="ECO:0007669"/>
    <property type="project" value="InterPro"/>
</dbReference>
<comment type="similarity">
    <text evidence="1">Belongs to the AfsR/DnrI/RedD regulatory family.</text>
</comment>
<evidence type="ECO:0000313" key="10">
    <source>
        <dbReference type="Proteomes" id="UP000249304"/>
    </source>
</evidence>
<feature type="DNA-binding region" description="OmpR/PhoB-type" evidence="6">
    <location>
        <begin position="19"/>
        <end position="114"/>
    </location>
</feature>
<feature type="region of interest" description="Disordered" evidence="7">
    <location>
        <begin position="1"/>
        <end position="25"/>
    </location>
</feature>
<dbReference type="Gene3D" id="3.40.50.300">
    <property type="entry name" value="P-loop containing nucleotide triphosphate hydrolases"/>
    <property type="match status" value="1"/>
</dbReference>
<keyword evidence="4" id="KW-0804">Transcription</keyword>
<gene>
    <name evidence="9" type="ORF">C1J01_19815</name>
</gene>
<dbReference type="InterPro" id="IPR011990">
    <property type="entry name" value="TPR-like_helical_dom_sf"/>
</dbReference>
<comment type="caution">
    <text evidence="9">The sequence shown here is derived from an EMBL/GenBank/DDBJ whole genome shotgun (WGS) entry which is preliminary data.</text>
</comment>
<keyword evidence="10" id="KW-1185">Reference proteome</keyword>
<dbReference type="InterPro" id="IPR027417">
    <property type="entry name" value="P-loop_NTPase"/>
</dbReference>
<evidence type="ECO:0000256" key="5">
    <source>
        <dbReference type="PROSITE-ProRule" id="PRU00339"/>
    </source>
</evidence>
<evidence type="ECO:0000256" key="3">
    <source>
        <dbReference type="ARBA" id="ARBA00023125"/>
    </source>
</evidence>
<dbReference type="Pfam" id="PF03704">
    <property type="entry name" value="BTAD"/>
    <property type="match status" value="1"/>
</dbReference>
<dbReference type="Pfam" id="PF13191">
    <property type="entry name" value="AAA_16"/>
    <property type="match status" value="1"/>
</dbReference>
<dbReference type="SMART" id="SM01043">
    <property type="entry name" value="BTAD"/>
    <property type="match status" value="1"/>
</dbReference>
<keyword evidence="2" id="KW-0805">Transcription regulation</keyword>
<dbReference type="Gene3D" id="1.25.40.10">
    <property type="entry name" value="Tetratricopeptide repeat domain"/>
    <property type="match status" value="3"/>
</dbReference>
<dbReference type="Pfam" id="PF13424">
    <property type="entry name" value="TPR_12"/>
    <property type="match status" value="2"/>
</dbReference>
<dbReference type="PANTHER" id="PTHR35807:SF1">
    <property type="entry name" value="TRANSCRIPTIONAL REGULATOR REDD"/>
    <property type="match status" value="1"/>
</dbReference>
<keyword evidence="3 6" id="KW-0238">DNA-binding</keyword>
<evidence type="ECO:0000259" key="8">
    <source>
        <dbReference type="PROSITE" id="PS51755"/>
    </source>
</evidence>
<evidence type="ECO:0000256" key="6">
    <source>
        <dbReference type="PROSITE-ProRule" id="PRU01091"/>
    </source>
</evidence>
<evidence type="ECO:0000256" key="2">
    <source>
        <dbReference type="ARBA" id="ARBA00023015"/>
    </source>
</evidence>
<dbReference type="OrthoDB" id="581105at2"/>
<dbReference type="PANTHER" id="PTHR35807">
    <property type="entry name" value="TRANSCRIPTIONAL REGULATOR REDD-RELATED"/>
    <property type="match status" value="1"/>
</dbReference>
<dbReference type="SUPFAM" id="SSF46894">
    <property type="entry name" value="C-terminal effector domain of the bipartite response regulators"/>
    <property type="match status" value="1"/>
</dbReference>
<dbReference type="InterPro" id="IPR005158">
    <property type="entry name" value="BTAD"/>
</dbReference>
<dbReference type="SUPFAM" id="SSF48452">
    <property type="entry name" value="TPR-like"/>
    <property type="match status" value="4"/>
</dbReference>
<dbReference type="SMART" id="SM00862">
    <property type="entry name" value="Trans_reg_C"/>
    <property type="match status" value="1"/>
</dbReference>
<evidence type="ECO:0000256" key="7">
    <source>
        <dbReference type="SAM" id="MobiDB-lite"/>
    </source>
</evidence>
<dbReference type="AlphaFoldDB" id="A0A2W2DYL2"/>
<reference evidence="9 10" key="1">
    <citation type="submission" date="2018-01" db="EMBL/GenBank/DDBJ databases">
        <title>Draft genome sequence of Nonomuraea sp. KC333.</title>
        <authorList>
            <person name="Sahin N."/>
            <person name="Saygin H."/>
            <person name="Ay H."/>
        </authorList>
    </citation>
    <scope>NUCLEOTIDE SEQUENCE [LARGE SCALE GENOMIC DNA]</scope>
    <source>
        <strain evidence="9 10">KC333</strain>
    </source>
</reference>
<name>A0A2W2DYL2_9ACTN</name>
<accession>A0A2W2DYL2</accession>
<dbReference type="InterPro" id="IPR041664">
    <property type="entry name" value="AAA_16"/>
</dbReference>
<dbReference type="InterPro" id="IPR001867">
    <property type="entry name" value="OmpR/PhoB-type_DNA-bd"/>
</dbReference>
<dbReference type="InterPro" id="IPR016032">
    <property type="entry name" value="Sig_transdc_resp-reg_C-effctor"/>
</dbReference>